<sequence length="95" mass="10501">QVLSAPSARGGGNFEPRRAPSVGFFVKLESRDLANCHVISAPPWRRLQRHSPPPYVGKQMPQHSIQNSRQSEDSQQASMMPQSMSQGQLQSSPMS</sequence>
<dbReference type="EMBL" id="CM043807">
    <property type="protein sequence ID" value="KAI4803421.1"/>
    <property type="molecule type" value="Genomic_DNA"/>
</dbReference>
<protein>
    <submittedName>
        <fullName evidence="1">Uncharacterized protein</fullName>
    </submittedName>
</protein>
<reference evidence="1" key="1">
    <citation type="submission" date="2022-05" db="EMBL/GenBank/DDBJ databases">
        <title>Chromosome-level genome of Chaenocephalus aceratus.</title>
        <authorList>
            <person name="Park H."/>
        </authorList>
    </citation>
    <scope>NUCLEOTIDE SEQUENCE</scope>
    <source>
        <strain evidence="1">KU_202001</strain>
    </source>
</reference>
<feature type="non-terminal residue" evidence="1">
    <location>
        <position position="1"/>
    </location>
</feature>
<keyword evidence="2" id="KW-1185">Reference proteome</keyword>
<accession>A0ACB9VTJ0</accession>
<gene>
    <name evidence="1" type="ORF">KUCAC02_006970</name>
</gene>
<feature type="non-terminal residue" evidence="1">
    <location>
        <position position="95"/>
    </location>
</feature>
<dbReference type="Proteomes" id="UP001057452">
    <property type="component" value="Chromosome 23"/>
</dbReference>
<organism evidence="1 2">
    <name type="scientific">Chaenocephalus aceratus</name>
    <name type="common">Blackfin icefish</name>
    <name type="synonym">Chaenichthys aceratus</name>
    <dbReference type="NCBI Taxonomy" id="36190"/>
    <lineage>
        <taxon>Eukaryota</taxon>
        <taxon>Metazoa</taxon>
        <taxon>Chordata</taxon>
        <taxon>Craniata</taxon>
        <taxon>Vertebrata</taxon>
        <taxon>Euteleostomi</taxon>
        <taxon>Actinopterygii</taxon>
        <taxon>Neopterygii</taxon>
        <taxon>Teleostei</taxon>
        <taxon>Neoteleostei</taxon>
        <taxon>Acanthomorphata</taxon>
        <taxon>Eupercaria</taxon>
        <taxon>Perciformes</taxon>
        <taxon>Notothenioidei</taxon>
        <taxon>Channichthyidae</taxon>
        <taxon>Chaenocephalus</taxon>
    </lineage>
</organism>
<proteinExistence type="predicted"/>
<evidence type="ECO:0000313" key="1">
    <source>
        <dbReference type="EMBL" id="KAI4803421.1"/>
    </source>
</evidence>
<evidence type="ECO:0000313" key="2">
    <source>
        <dbReference type="Proteomes" id="UP001057452"/>
    </source>
</evidence>
<name>A0ACB9VTJ0_CHAAC</name>
<comment type="caution">
    <text evidence="1">The sequence shown here is derived from an EMBL/GenBank/DDBJ whole genome shotgun (WGS) entry which is preliminary data.</text>
</comment>